<dbReference type="Pfam" id="PF07690">
    <property type="entry name" value="MFS_1"/>
    <property type="match status" value="1"/>
</dbReference>
<evidence type="ECO:0000313" key="10">
    <source>
        <dbReference type="Proteomes" id="UP000192578"/>
    </source>
</evidence>
<evidence type="ECO:0000256" key="2">
    <source>
        <dbReference type="ARBA" id="ARBA00022448"/>
    </source>
</evidence>
<evidence type="ECO:0000256" key="4">
    <source>
        <dbReference type="ARBA" id="ARBA00022847"/>
    </source>
</evidence>
<feature type="transmembrane region" description="Helical" evidence="7">
    <location>
        <begin position="160"/>
        <end position="180"/>
    </location>
</feature>
<gene>
    <name evidence="9" type="ORF">BV898_01150</name>
</gene>
<dbReference type="GO" id="GO:0015293">
    <property type="term" value="F:symporter activity"/>
    <property type="evidence" value="ECO:0007669"/>
    <property type="project" value="UniProtKB-KW"/>
</dbReference>
<evidence type="ECO:0000256" key="7">
    <source>
        <dbReference type="SAM" id="Phobius"/>
    </source>
</evidence>
<dbReference type="InterPro" id="IPR036259">
    <property type="entry name" value="MFS_trans_sf"/>
</dbReference>
<evidence type="ECO:0000313" key="9">
    <source>
        <dbReference type="EMBL" id="OQV24940.1"/>
    </source>
</evidence>
<evidence type="ECO:0000256" key="1">
    <source>
        <dbReference type="ARBA" id="ARBA00004141"/>
    </source>
</evidence>
<dbReference type="PANTHER" id="PTHR11662:SF399">
    <property type="entry name" value="FI19708P1-RELATED"/>
    <property type="match status" value="1"/>
</dbReference>
<dbReference type="OrthoDB" id="2985014at2759"/>
<sequence length="525" mass="57031">MGGAKFHISDSVNTALSDQAKPSTKWSLLELNVGKRHWLTILLCLGVFNIYTTRVALSIAIVAMVKPPVVPSSNYSLSAKSTGYVNRTENQVTIIPVLLEICPEPAGLSSAKAIGHTKSPRFEWDSTIQGHILGSYFYGYIVAQIPGGWLARRFGGKLPFGLGILIAGILTVITPIASGYHYGAVIAIRVAEGLSTAICFPALHHLLSKWSPSRERTRMSTLVAAGAPIGNVVVLGVSGFIGDYLGWEYIFYVYSGVTGFWFILFQVFVYNSPSEHPGITDDELKLITGSVEKITTNTDPKPSPTVPWRRILTSLPVWAIVFAHFGQNWGNYTLLTNLPTYMRNILNFELSANGVFSALPHLALWIFSVSSGYASDYLRHHKYLSTTNCRKLFNTVGNLIPAVALITVGYVGCDWVAAVTLLTVSVGFSGLTQSSYQVNSLDLSLAFASTIFSFSNTIANVPGIISPYSVGLITAGPDGQSVLNWQIIFYLSGGIRIFTMIVYGIFASGEVAPWNYAGDLEVVNK</sequence>
<keyword evidence="10" id="KW-1185">Reference proteome</keyword>
<dbReference type="EMBL" id="MTYJ01000004">
    <property type="protein sequence ID" value="OQV24940.1"/>
    <property type="molecule type" value="Genomic_DNA"/>
</dbReference>
<protein>
    <submittedName>
        <fullName evidence="9">Sialin</fullName>
    </submittedName>
</protein>
<dbReference type="PROSITE" id="PS50850">
    <property type="entry name" value="MFS"/>
    <property type="match status" value="1"/>
</dbReference>
<feature type="transmembrane region" description="Helical" evidence="7">
    <location>
        <begin position="350"/>
        <end position="371"/>
    </location>
</feature>
<keyword evidence="3 7" id="KW-0812">Transmembrane</keyword>
<dbReference type="GO" id="GO:0016020">
    <property type="term" value="C:membrane"/>
    <property type="evidence" value="ECO:0007669"/>
    <property type="project" value="UniProtKB-SubCell"/>
</dbReference>
<dbReference type="InterPro" id="IPR020846">
    <property type="entry name" value="MFS_dom"/>
</dbReference>
<feature type="transmembrane region" description="Helical" evidence="7">
    <location>
        <begin position="219"/>
        <end position="237"/>
    </location>
</feature>
<dbReference type="CDD" id="cd17318">
    <property type="entry name" value="MFS_SLC17"/>
    <property type="match status" value="1"/>
</dbReference>
<comment type="caution">
    <text evidence="9">The sequence shown here is derived from an EMBL/GenBank/DDBJ whole genome shotgun (WGS) entry which is preliminary data.</text>
</comment>
<comment type="subcellular location">
    <subcellularLocation>
        <location evidence="1">Membrane</location>
        <topology evidence="1">Multi-pass membrane protein</topology>
    </subcellularLocation>
</comment>
<accession>A0A1W0XBX8</accession>
<evidence type="ECO:0000256" key="5">
    <source>
        <dbReference type="ARBA" id="ARBA00022989"/>
    </source>
</evidence>
<dbReference type="InterPro" id="IPR050382">
    <property type="entry name" value="MFS_Na/Anion_cotransporter"/>
</dbReference>
<dbReference type="InterPro" id="IPR011701">
    <property type="entry name" value="MFS"/>
</dbReference>
<keyword evidence="6 7" id="KW-0472">Membrane</keyword>
<proteinExistence type="predicted"/>
<dbReference type="FunFam" id="1.20.1250.20:FF:000003">
    <property type="entry name" value="Solute carrier family 17 member 3"/>
    <property type="match status" value="1"/>
</dbReference>
<name>A0A1W0XBX8_HYPEX</name>
<keyword evidence="5 7" id="KW-1133">Transmembrane helix</keyword>
<feature type="domain" description="Major facilitator superfamily (MFS) profile" evidence="8">
    <location>
        <begin position="39"/>
        <end position="511"/>
    </location>
</feature>
<evidence type="ECO:0000256" key="3">
    <source>
        <dbReference type="ARBA" id="ARBA00022692"/>
    </source>
</evidence>
<feature type="transmembrane region" description="Helical" evidence="7">
    <location>
        <begin position="38"/>
        <end position="65"/>
    </location>
</feature>
<feature type="transmembrane region" description="Helical" evidence="7">
    <location>
        <begin position="443"/>
        <end position="465"/>
    </location>
</feature>
<feature type="transmembrane region" description="Helical" evidence="7">
    <location>
        <begin position="485"/>
        <end position="506"/>
    </location>
</feature>
<evidence type="ECO:0000259" key="8">
    <source>
        <dbReference type="PROSITE" id="PS50850"/>
    </source>
</evidence>
<keyword evidence="4" id="KW-0769">Symport</keyword>
<dbReference type="AlphaFoldDB" id="A0A1W0XBX8"/>
<dbReference type="PANTHER" id="PTHR11662">
    <property type="entry name" value="SOLUTE CARRIER FAMILY 17"/>
    <property type="match status" value="1"/>
</dbReference>
<dbReference type="Proteomes" id="UP000192578">
    <property type="component" value="Unassembled WGS sequence"/>
</dbReference>
<feature type="transmembrane region" description="Helical" evidence="7">
    <location>
        <begin position="249"/>
        <end position="270"/>
    </location>
</feature>
<dbReference type="SUPFAM" id="SSF103473">
    <property type="entry name" value="MFS general substrate transporter"/>
    <property type="match status" value="1"/>
</dbReference>
<feature type="transmembrane region" description="Helical" evidence="7">
    <location>
        <begin position="186"/>
        <end position="207"/>
    </location>
</feature>
<organism evidence="9 10">
    <name type="scientific">Hypsibius exemplaris</name>
    <name type="common">Freshwater tardigrade</name>
    <dbReference type="NCBI Taxonomy" id="2072580"/>
    <lineage>
        <taxon>Eukaryota</taxon>
        <taxon>Metazoa</taxon>
        <taxon>Ecdysozoa</taxon>
        <taxon>Tardigrada</taxon>
        <taxon>Eutardigrada</taxon>
        <taxon>Parachela</taxon>
        <taxon>Hypsibioidea</taxon>
        <taxon>Hypsibiidae</taxon>
        <taxon>Hypsibius</taxon>
    </lineage>
</organism>
<dbReference type="Gene3D" id="1.20.1250.20">
    <property type="entry name" value="MFS general substrate transporter like domains"/>
    <property type="match status" value="2"/>
</dbReference>
<dbReference type="GO" id="GO:0006820">
    <property type="term" value="P:monoatomic anion transport"/>
    <property type="evidence" value="ECO:0007669"/>
    <property type="project" value="TreeGrafter"/>
</dbReference>
<reference evidence="10" key="1">
    <citation type="submission" date="2017-01" db="EMBL/GenBank/DDBJ databases">
        <title>Comparative genomics of anhydrobiosis in the tardigrade Hypsibius dujardini.</title>
        <authorList>
            <person name="Yoshida Y."/>
            <person name="Koutsovoulos G."/>
            <person name="Laetsch D."/>
            <person name="Stevens L."/>
            <person name="Kumar S."/>
            <person name="Horikawa D."/>
            <person name="Ishino K."/>
            <person name="Komine S."/>
            <person name="Tomita M."/>
            <person name="Blaxter M."/>
            <person name="Arakawa K."/>
        </authorList>
    </citation>
    <scope>NUCLEOTIDE SEQUENCE [LARGE SCALE GENOMIC DNA]</scope>
    <source>
        <strain evidence="10">Z151</strain>
    </source>
</reference>
<evidence type="ECO:0000256" key="6">
    <source>
        <dbReference type="ARBA" id="ARBA00023136"/>
    </source>
</evidence>
<keyword evidence="2" id="KW-0813">Transport</keyword>